<accession>A0A382W9E2</accession>
<proteinExistence type="predicted"/>
<organism evidence="1">
    <name type="scientific">marine metagenome</name>
    <dbReference type="NCBI Taxonomy" id="408172"/>
    <lineage>
        <taxon>unclassified sequences</taxon>
        <taxon>metagenomes</taxon>
        <taxon>ecological metagenomes</taxon>
    </lineage>
</organism>
<dbReference type="EMBL" id="UINC01158075">
    <property type="protein sequence ID" value="SVD55412.1"/>
    <property type="molecule type" value="Genomic_DNA"/>
</dbReference>
<gene>
    <name evidence="1" type="ORF">METZ01_LOCUS408266</name>
</gene>
<dbReference type="AlphaFoldDB" id="A0A382W9E2"/>
<name>A0A382W9E2_9ZZZZ</name>
<reference evidence="1" key="1">
    <citation type="submission" date="2018-05" db="EMBL/GenBank/DDBJ databases">
        <authorList>
            <person name="Lanie J.A."/>
            <person name="Ng W.-L."/>
            <person name="Kazmierczak K.M."/>
            <person name="Andrzejewski T.M."/>
            <person name="Davidsen T.M."/>
            <person name="Wayne K.J."/>
            <person name="Tettelin H."/>
            <person name="Glass J.I."/>
            <person name="Rusch D."/>
            <person name="Podicherti R."/>
            <person name="Tsui H.-C.T."/>
            <person name="Winkler M.E."/>
        </authorList>
    </citation>
    <scope>NUCLEOTIDE SEQUENCE</scope>
</reference>
<sequence>MPFGASVINATSITPTTSKFISDEIVTVITSCAPPTTNAPIMGPIHVAVPPIIGIAMALT</sequence>
<protein>
    <submittedName>
        <fullName evidence="1">Uncharacterized protein</fullName>
    </submittedName>
</protein>
<feature type="non-terminal residue" evidence="1">
    <location>
        <position position="60"/>
    </location>
</feature>
<evidence type="ECO:0000313" key="1">
    <source>
        <dbReference type="EMBL" id="SVD55412.1"/>
    </source>
</evidence>